<proteinExistence type="predicted"/>
<dbReference type="GeneID" id="24163415"/>
<evidence type="ECO:0000313" key="2">
    <source>
        <dbReference type="EMBL" id="KJF60167.1"/>
    </source>
</evidence>
<feature type="region of interest" description="Disordered" evidence="1">
    <location>
        <begin position="1"/>
        <end position="50"/>
    </location>
</feature>
<dbReference type="KEGG" id="cim:CIMG_10735"/>
<evidence type="ECO:0000313" key="3">
    <source>
        <dbReference type="Proteomes" id="UP000001261"/>
    </source>
</evidence>
<sequence>MSDHEGAGRLQIIDTLGLPSRGPVDRSGVQIPSRTWRPSYPHCSSADLDRKSKPKDLASLKVVQFNQTIYSVSSIKMSHFAEHPPLQPPLKQPPQAILHSGDEIQWLPITDALGPISSLN</sequence>
<dbReference type="RefSeq" id="XP_012214307.1">
    <property type="nucleotide sequence ID" value="XM_012358884.1"/>
</dbReference>
<dbReference type="AlphaFoldDB" id="A0A0D8JSB7"/>
<protein>
    <submittedName>
        <fullName evidence="2">Uncharacterized protein</fullName>
    </submittedName>
</protein>
<accession>A0A0D8JSB7</accession>
<gene>
    <name evidence="2" type="ORF">CIMG_10735</name>
</gene>
<reference evidence="3" key="1">
    <citation type="journal article" date="2009" name="Genome Res.">
        <title>Comparative genomic analyses of the human fungal pathogens Coccidioides and their relatives.</title>
        <authorList>
            <person name="Sharpton T.J."/>
            <person name="Stajich J.E."/>
            <person name="Rounsley S.D."/>
            <person name="Gardner M.J."/>
            <person name="Wortman J.R."/>
            <person name="Jordar V.S."/>
            <person name="Maiti R."/>
            <person name="Kodira C.D."/>
            <person name="Neafsey D.E."/>
            <person name="Zeng Q."/>
            <person name="Hung C.-Y."/>
            <person name="McMahan C."/>
            <person name="Muszewska A."/>
            <person name="Grynberg M."/>
            <person name="Mandel M.A."/>
            <person name="Kellner E.M."/>
            <person name="Barker B.M."/>
            <person name="Galgiani J.N."/>
            <person name="Orbach M.J."/>
            <person name="Kirkland T.N."/>
            <person name="Cole G.T."/>
            <person name="Henn M.R."/>
            <person name="Birren B.W."/>
            <person name="Taylor J.W."/>
        </authorList>
    </citation>
    <scope>NUCLEOTIDE SEQUENCE [LARGE SCALE GENOMIC DNA]</scope>
    <source>
        <strain evidence="3">RS</strain>
    </source>
</reference>
<keyword evidence="3" id="KW-1185">Reference proteome</keyword>
<dbReference type="InParanoid" id="A0A0D8JSB7"/>
<reference evidence="3" key="2">
    <citation type="journal article" date="2010" name="Genome Res.">
        <title>Population genomic sequencing of Coccidioides fungi reveals recent hybridization and transposon control.</title>
        <authorList>
            <person name="Neafsey D.E."/>
            <person name="Barker B.M."/>
            <person name="Sharpton T.J."/>
            <person name="Stajich J.E."/>
            <person name="Park D.J."/>
            <person name="Whiston E."/>
            <person name="Hung C.-Y."/>
            <person name="McMahan C."/>
            <person name="White J."/>
            <person name="Sykes S."/>
            <person name="Heiman D."/>
            <person name="Young S."/>
            <person name="Zeng Q."/>
            <person name="Abouelleil A."/>
            <person name="Aftuck L."/>
            <person name="Bessette D."/>
            <person name="Brown A."/>
            <person name="FitzGerald M."/>
            <person name="Lui A."/>
            <person name="Macdonald J.P."/>
            <person name="Priest M."/>
            <person name="Orbach M.J."/>
            <person name="Galgiani J.N."/>
            <person name="Kirkland T.N."/>
            <person name="Cole G.T."/>
            <person name="Birren B.W."/>
            <person name="Henn M.R."/>
            <person name="Taylor J.W."/>
            <person name="Rounsley S.D."/>
        </authorList>
    </citation>
    <scope>GENOME REANNOTATION</scope>
    <source>
        <strain evidence="3">RS</strain>
    </source>
</reference>
<evidence type="ECO:0000256" key="1">
    <source>
        <dbReference type="SAM" id="MobiDB-lite"/>
    </source>
</evidence>
<dbReference type="VEuPathDB" id="FungiDB:CIMG_10735"/>
<dbReference type="EMBL" id="GG704911">
    <property type="protein sequence ID" value="KJF60167.1"/>
    <property type="molecule type" value="Genomic_DNA"/>
</dbReference>
<dbReference type="Proteomes" id="UP000001261">
    <property type="component" value="Unassembled WGS sequence"/>
</dbReference>
<organism evidence="2 3">
    <name type="scientific">Coccidioides immitis (strain RS)</name>
    <name type="common">Valley fever fungus</name>
    <dbReference type="NCBI Taxonomy" id="246410"/>
    <lineage>
        <taxon>Eukaryota</taxon>
        <taxon>Fungi</taxon>
        <taxon>Dikarya</taxon>
        <taxon>Ascomycota</taxon>
        <taxon>Pezizomycotina</taxon>
        <taxon>Eurotiomycetes</taxon>
        <taxon>Eurotiomycetidae</taxon>
        <taxon>Onygenales</taxon>
        <taxon>Onygenaceae</taxon>
        <taxon>Coccidioides</taxon>
    </lineage>
</organism>
<name>A0A0D8JSB7_COCIM</name>